<evidence type="ECO:0000256" key="1">
    <source>
        <dbReference type="SAM" id="Phobius"/>
    </source>
</evidence>
<reference evidence="3" key="1">
    <citation type="submission" date="2015-06" db="EMBL/GenBank/DDBJ databases">
        <authorList>
            <person name="Bertelli C."/>
        </authorList>
    </citation>
    <scope>NUCLEOTIDE SEQUENCE [LARGE SCALE GENOMIC DNA]</scope>
    <source>
        <strain evidence="3">CRIB-30</strain>
    </source>
</reference>
<feature type="transmembrane region" description="Helical" evidence="1">
    <location>
        <begin position="168"/>
        <end position="194"/>
    </location>
</feature>
<keyword evidence="1" id="KW-0472">Membrane</keyword>
<proteinExistence type="predicted"/>
<name>A0A0H5E698_9BACT</name>
<evidence type="ECO:0000313" key="2">
    <source>
        <dbReference type="EMBL" id="CRX38800.1"/>
    </source>
</evidence>
<dbReference type="OrthoDB" id="18600at2"/>
<gene>
    <name evidence="2" type="ORF">ELAC_1464</name>
</gene>
<keyword evidence="1" id="KW-0812">Transmembrane</keyword>
<accession>A0A0H5E698</accession>
<dbReference type="EMBL" id="CWGJ01000019">
    <property type="protein sequence ID" value="CRX38800.1"/>
    <property type="molecule type" value="Genomic_DNA"/>
</dbReference>
<dbReference type="RefSeq" id="WP_098038662.1">
    <property type="nucleotide sequence ID" value="NZ_CWGJ01000019.1"/>
</dbReference>
<dbReference type="AlphaFoldDB" id="A0A0H5E698"/>
<keyword evidence="1" id="KW-1133">Transmembrane helix</keyword>
<dbReference type="Proteomes" id="UP000220251">
    <property type="component" value="Unassembled WGS sequence"/>
</dbReference>
<organism evidence="2 3">
    <name type="scientific">Estrella lausannensis</name>
    <dbReference type="NCBI Taxonomy" id="483423"/>
    <lineage>
        <taxon>Bacteria</taxon>
        <taxon>Pseudomonadati</taxon>
        <taxon>Chlamydiota</taxon>
        <taxon>Chlamydiia</taxon>
        <taxon>Parachlamydiales</taxon>
        <taxon>Candidatus Criblamydiaceae</taxon>
        <taxon>Estrella</taxon>
    </lineage>
</organism>
<evidence type="ECO:0000313" key="3">
    <source>
        <dbReference type="Proteomes" id="UP000220251"/>
    </source>
</evidence>
<protein>
    <submittedName>
        <fullName evidence="2">Conserved putative membrane protein</fullName>
    </submittedName>
</protein>
<feature type="transmembrane region" description="Helical" evidence="1">
    <location>
        <begin position="206"/>
        <end position="223"/>
    </location>
</feature>
<keyword evidence="3" id="KW-1185">Reference proteome</keyword>
<sequence length="300" mass="34594">MKTTDFDQILKWNSEGIIPGPKESEESFVKRALYLESFKEKVNEELQLTGEQEQISASILGEALPEARRHYGIEPSFTPLFFSNEKLAPWHGGTSWIVQLEKDSPTAAFIQLKKCFFQKQKALLYDRTEIIVHELSHIGRMAFECPAYEEIIAWSSSPKRFRRLIGPLFSSITETSIFVFILLTLFMIDIMALFLGSPALFEELQLLKLLPLLYLVYAGARLLKKQRSFAKCRQNMQGITRSEEKARAIVYRLTDEEISLFSKEKPSVIARYIQESARHSLRWKIISQAYIPKVSQNLGF</sequence>